<dbReference type="SUPFAM" id="SSF160104">
    <property type="entry name" value="Acetoacetate decarboxylase-like"/>
    <property type="match status" value="1"/>
</dbReference>
<dbReference type="Proteomes" id="UP000749293">
    <property type="component" value="Unassembled WGS sequence"/>
</dbReference>
<evidence type="ECO:0000313" key="2">
    <source>
        <dbReference type="Proteomes" id="UP000749293"/>
    </source>
</evidence>
<evidence type="ECO:0000313" key="1">
    <source>
        <dbReference type="EMBL" id="KAF4124799.1"/>
    </source>
</evidence>
<keyword evidence="2" id="KW-1185">Reference proteome</keyword>
<dbReference type="PANTHER" id="PTHR40518">
    <property type="entry name" value="ACETOACETATE DECARBOXYLASE"/>
    <property type="match status" value="1"/>
</dbReference>
<protein>
    <submittedName>
        <fullName evidence="1">Uncharacterized protein</fullName>
    </submittedName>
</protein>
<dbReference type="PANTHER" id="PTHR40518:SF1">
    <property type="entry name" value="ACETOACETATE DECARBOXYLASE"/>
    <property type="match status" value="1"/>
</dbReference>
<dbReference type="AlphaFoldDB" id="A0A9P4Z1A5"/>
<dbReference type="EMBL" id="JAANYQ010000004">
    <property type="protein sequence ID" value="KAF4124799.1"/>
    <property type="molecule type" value="Genomic_DNA"/>
</dbReference>
<name>A0A9P4Z1A5_9HYPO</name>
<dbReference type="InterPro" id="IPR023375">
    <property type="entry name" value="ADC_dom_sf"/>
</dbReference>
<proteinExistence type="predicted"/>
<reference evidence="1" key="1">
    <citation type="submission" date="2020-03" db="EMBL/GenBank/DDBJ databases">
        <title>Site-based positive gene gene selection in Geosmithia morbida across the United States reveals a broad range of putative effectors and factors for local host and environmental adapation.</title>
        <authorList>
            <person name="Onufrak A."/>
            <person name="Murdoch R.W."/>
            <person name="Gazis R."/>
            <person name="Huff M."/>
            <person name="Staton M."/>
            <person name="Klingeman W."/>
            <person name="Hadziabdic D."/>
        </authorList>
    </citation>
    <scope>NUCLEOTIDE SEQUENCE</scope>
    <source>
        <strain evidence="1">1262</strain>
    </source>
</reference>
<accession>A0A9P4Z1A5</accession>
<organism evidence="1 2">
    <name type="scientific">Geosmithia morbida</name>
    <dbReference type="NCBI Taxonomy" id="1094350"/>
    <lineage>
        <taxon>Eukaryota</taxon>
        <taxon>Fungi</taxon>
        <taxon>Dikarya</taxon>
        <taxon>Ascomycota</taxon>
        <taxon>Pezizomycotina</taxon>
        <taxon>Sordariomycetes</taxon>
        <taxon>Hypocreomycetidae</taxon>
        <taxon>Hypocreales</taxon>
        <taxon>Bionectriaceae</taxon>
        <taxon>Geosmithia</taxon>
    </lineage>
</organism>
<dbReference type="Gene3D" id="2.40.400.10">
    <property type="entry name" value="Acetoacetate decarboxylase-like"/>
    <property type="match status" value="1"/>
</dbReference>
<comment type="caution">
    <text evidence="1">The sequence shown here is derived from an EMBL/GenBank/DDBJ whole genome shotgun (WGS) entry which is preliminary data.</text>
</comment>
<dbReference type="GeneID" id="55971693"/>
<dbReference type="OrthoDB" id="9970474at2759"/>
<gene>
    <name evidence="1" type="ORF">GMORB2_5465</name>
</gene>
<dbReference type="RefSeq" id="XP_035323451.1">
    <property type="nucleotide sequence ID" value="XM_035467439.1"/>
</dbReference>
<sequence length="286" mass="31492">MPTTDNIQPAPPPWKLKATTIYSLAFWTTKEQVDQATAAGLTYSALEAQSSFADSRDGKHLGGVSVIQIIRYSETPVGPYDELVLIPGFHEYTVEEAGGRRATKKNARITRIYVSQEHTCWNGRKNWNVPKHLASFDFRDNVDGSTTIKVFANDTAGDATEASADSKPLFQGTFTSFPYIPAIPSSTSMLKYVGLDATLVQPPLPDGKGSRGELPGTDRWCAVFPAMYSPRTSLGWIDVRQPGEVSSCTQDNFWPGLKPWQLAVKMDDAEIDFGIGMHWDPPRSVS</sequence>